<accession>A0A547Q7R3</accession>
<proteinExistence type="predicted"/>
<keyword evidence="1" id="KW-0175">Coiled coil</keyword>
<dbReference type="PANTHER" id="PTHR32309:SF13">
    <property type="entry name" value="FERRIC ENTEROBACTIN TRANSPORT PROTEIN FEPE"/>
    <property type="match status" value="1"/>
</dbReference>
<evidence type="ECO:0008006" key="6">
    <source>
        <dbReference type="Google" id="ProtNLM"/>
    </source>
</evidence>
<keyword evidence="5" id="KW-1185">Reference proteome</keyword>
<organism evidence="4 5">
    <name type="scientific">Palleronia caenipelagi</name>
    <dbReference type="NCBI Taxonomy" id="2489174"/>
    <lineage>
        <taxon>Bacteria</taxon>
        <taxon>Pseudomonadati</taxon>
        <taxon>Pseudomonadota</taxon>
        <taxon>Alphaproteobacteria</taxon>
        <taxon>Rhodobacterales</taxon>
        <taxon>Roseobacteraceae</taxon>
        <taxon>Palleronia</taxon>
    </lineage>
</organism>
<evidence type="ECO:0000256" key="1">
    <source>
        <dbReference type="SAM" id="Coils"/>
    </source>
</evidence>
<feature type="transmembrane region" description="Helical" evidence="3">
    <location>
        <begin position="63"/>
        <end position="85"/>
    </location>
</feature>
<name>A0A547Q7R3_9RHOB</name>
<dbReference type="GO" id="GO:0004713">
    <property type="term" value="F:protein tyrosine kinase activity"/>
    <property type="evidence" value="ECO:0007669"/>
    <property type="project" value="TreeGrafter"/>
</dbReference>
<dbReference type="InterPro" id="IPR050445">
    <property type="entry name" value="Bact_polysacc_biosynth/exp"/>
</dbReference>
<comment type="caution">
    <text evidence="4">The sequence shown here is derived from an EMBL/GenBank/DDBJ whole genome shotgun (WGS) entry which is preliminary data.</text>
</comment>
<evidence type="ECO:0000256" key="2">
    <source>
        <dbReference type="SAM" id="MobiDB-lite"/>
    </source>
</evidence>
<dbReference type="RefSeq" id="WP_142833719.1">
    <property type="nucleotide sequence ID" value="NZ_VFSV01000006.1"/>
</dbReference>
<keyword evidence="3" id="KW-0812">Transmembrane</keyword>
<keyword evidence="3" id="KW-0472">Membrane</keyword>
<protein>
    <recommendedName>
        <fullName evidence="6">Sugar transporter</fullName>
    </recommendedName>
</protein>
<dbReference type="Proteomes" id="UP000318590">
    <property type="component" value="Unassembled WGS sequence"/>
</dbReference>
<evidence type="ECO:0000313" key="5">
    <source>
        <dbReference type="Proteomes" id="UP000318590"/>
    </source>
</evidence>
<evidence type="ECO:0000256" key="3">
    <source>
        <dbReference type="SAM" id="Phobius"/>
    </source>
</evidence>
<feature type="region of interest" description="Disordered" evidence="2">
    <location>
        <begin position="1"/>
        <end position="39"/>
    </location>
</feature>
<feature type="compositionally biased region" description="Low complexity" evidence="2">
    <location>
        <begin position="10"/>
        <end position="25"/>
    </location>
</feature>
<feature type="transmembrane region" description="Helical" evidence="3">
    <location>
        <begin position="395"/>
        <end position="417"/>
    </location>
</feature>
<keyword evidence="3" id="KW-1133">Transmembrane helix</keyword>
<feature type="compositionally biased region" description="Polar residues" evidence="2">
    <location>
        <begin position="26"/>
        <end position="38"/>
    </location>
</feature>
<dbReference type="EMBL" id="VFSV01000006">
    <property type="protein sequence ID" value="TRD22418.1"/>
    <property type="molecule type" value="Genomic_DNA"/>
</dbReference>
<feature type="coiled-coil region" evidence="1">
    <location>
        <begin position="229"/>
        <end position="256"/>
    </location>
</feature>
<dbReference type="PANTHER" id="PTHR32309">
    <property type="entry name" value="TYROSINE-PROTEIN KINASE"/>
    <property type="match status" value="1"/>
</dbReference>
<dbReference type="GO" id="GO:0005886">
    <property type="term" value="C:plasma membrane"/>
    <property type="evidence" value="ECO:0007669"/>
    <property type="project" value="TreeGrafter"/>
</dbReference>
<gene>
    <name evidence="4" type="ORF">FEV53_05000</name>
</gene>
<dbReference type="AlphaFoldDB" id="A0A547Q7R3"/>
<dbReference type="OrthoDB" id="7800844at2"/>
<sequence length="421" mass="46340">MTQDTRSQEAGTPPRRPGPAARSTGTGNPQAVKTTTPARSRREIKIVEVAPIAPKARMRRRHWIAALTFGLVCVLPTVLVGWYLYTRAADQYASTVGFTVRAEDGAQQVDTLMGVAGGRANGSDADMLYEFIQSQGAVELVDERLDLRTLFGKPENDPYFTLSADTNIEELLDYWRRMVRVLYDPGTGLIEIEARAFAPQDALNITRTIHEISAQRINDLSAVAQADVLDYALRDLEDARERVREARLALTEFRNTEQIVDPTADLEGQMGLLNTLEAQLAEAIIEYDLTSGQSGRTSSRASAIEARIAVIENRIAQERQKLGLGATGNIGGYADLVGQFESLTVDREFAEQAYVSALAAYDAAKADARRKSRYLAAYIDPTLPQSPLYPARATLLFVTLLGTFGLFCLVTLIGYSLNDRR</sequence>
<reference evidence="4 5" key="1">
    <citation type="submission" date="2019-06" db="EMBL/GenBank/DDBJ databases">
        <title>Paenimaribius caenipelagi gen. nov., sp. nov., isolated from a tidal flat.</title>
        <authorList>
            <person name="Yoon J.-H."/>
        </authorList>
    </citation>
    <scope>NUCLEOTIDE SEQUENCE [LARGE SCALE GENOMIC DNA]</scope>
    <source>
        <strain evidence="4 5">JBTF-M29</strain>
    </source>
</reference>
<evidence type="ECO:0000313" key="4">
    <source>
        <dbReference type="EMBL" id="TRD22418.1"/>
    </source>
</evidence>